<evidence type="ECO:0000313" key="2">
    <source>
        <dbReference type="Proteomes" id="UP000315471"/>
    </source>
</evidence>
<dbReference type="Proteomes" id="UP000315471">
    <property type="component" value="Unassembled WGS sequence"/>
</dbReference>
<accession>A0A5C6EC76</accession>
<dbReference type="AlphaFoldDB" id="A0A5C6EC76"/>
<evidence type="ECO:0000313" key="1">
    <source>
        <dbReference type="EMBL" id="TWU46044.1"/>
    </source>
</evidence>
<proteinExistence type="predicted"/>
<protein>
    <submittedName>
        <fullName evidence="1">Uncharacterized protein</fullName>
    </submittedName>
</protein>
<dbReference type="EMBL" id="SJPY01000001">
    <property type="protein sequence ID" value="TWU46044.1"/>
    <property type="molecule type" value="Genomic_DNA"/>
</dbReference>
<comment type="caution">
    <text evidence="1">The sequence shown here is derived from an EMBL/GenBank/DDBJ whole genome shotgun (WGS) entry which is preliminary data.</text>
</comment>
<organism evidence="1 2">
    <name type="scientific">Novipirellula aureliae</name>
    <dbReference type="NCBI Taxonomy" id="2527966"/>
    <lineage>
        <taxon>Bacteria</taxon>
        <taxon>Pseudomonadati</taxon>
        <taxon>Planctomycetota</taxon>
        <taxon>Planctomycetia</taxon>
        <taxon>Pirellulales</taxon>
        <taxon>Pirellulaceae</taxon>
        <taxon>Novipirellula</taxon>
    </lineage>
</organism>
<sequence length="91" mass="10690">MSLLLVRGQPHSGGSLRPYRQYNNFQYSKFADQAWWFTRSMLVSYSFWLGFTAQRLQRLAIVRGADRWFGEIIDGIDPGGRRSYDALRRLL</sequence>
<dbReference type="RefSeq" id="WP_146598639.1">
    <property type="nucleotide sequence ID" value="NZ_SJPY01000001.1"/>
</dbReference>
<reference evidence="1 2" key="1">
    <citation type="submission" date="2019-02" db="EMBL/GenBank/DDBJ databases">
        <title>Deep-cultivation of Planctomycetes and their phenomic and genomic characterization uncovers novel biology.</title>
        <authorList>
            <person name="Wiegand S."/>
            <person name="Jogler M."/>
            <person name="Boedeker C."/>
            <person name="Pinto D."/>
            <person name="Vollmers J."/>
            <person name="Rivas-Marin E."/>
            <person name="Kohn T."/>
            <person name="Peeters S.H."/>
            <person name="Heuer A."/>
            <person name="Rast P."/>
            <person name="Oberbeckmann S."/>
            <person name="Bunk B."/>
            <person name="Jeske O."/>
            <person name="Meyerdierks A."/>
            <person name="Storesund J.E."/>
            <person name="Kallscheuer N."/>
            <person name="Luecker S."/>
            <person name="Lage O.M."/>
            <person name="Pohl T."/>
            <person name="Merkel B.J."/>
            <person name="Hornburger P."/>
            <person name="Mueller R.-W."/>
            <person name="Bruemmer F."/>
            <person name="Labrenz M."/>
            <person name="Spormann A.M."/>
            <person name="Op Den Camp H."/>
            <person name="Overmann J."/>
            <person name="Amann R."/>
            <person name="Jetten M.S.M."/>
            <person name="Mascher T."/>
            <person name="Medema M.H."/>
            <person name="Devos D.P."/>
            <person name="Kaster A.-K."/>
            <person name="Ovreas L."/>
            <person name="Rohde M."/>
            <person name="Galperin M.Y."/>
            <person name="Jogler C."/>
        </authorList>
    </citation>
    <scope>NUCLEOTIDE SEQUENCE [LARGE SCALE GENOMIC DNA]</scope>
    <source>
        <strain evidence="1 2">Q31b</strain>
    </source>
</reference>
<gene>
    <name evidence="1" type="ORF">Q31b_12220</name>
</gene>
<name>A0A5C6EC76_9BACT</name>
<keyword evidence="2" id="KW-1185">Reference proteome</keyword>